<dbReference type="InterPro" id="IPR035985">
    <property type="entry name" value="Ubiquitin-activating_enz"/>
</dbReference>
<evidence type="ECO:0000313" key="3">
    <source>
        <dbReference type="Proteomes" id="UP001238540"/>
    </source>
</evidence>
<dbReference type="PROSITE" id="PS50206">
    <property type="entry name" value="RHODANESE_3"/>
    <property type="match status" value="1"/>
</dbReference>
<dbReference type="EMBL" id="JAUFQC010000001">
    <property type="protein sequence ID" value="MDN3610447.1"/>
    <property type="molecule type" value="Genomic_DNA"/>
</dbReference>
<dbReference type="CDD" id="cd00757">
    <property type="entry name" value="ThiF_MoeB_HesA_family"/>
    <property type="match status" value="1"/>
</dbReference>
<accession>A0ABT8BWG7</accession>
<dbReference type="Proteomes" id="UP001238540">
    <property type="component" value="Unassembled WGS sequence"/>
</dbReference>
<dbReference type="Pfam" id="PF00581">
    <property type="entry name" value="Rhodanese"/>
    <property type="match status" value="1"/>
</dbReference>
<reference evidence="3" key="1">
    <citation type="journal article" date="2019" name="Int. J. Syst. Evol. Microbiol.">
        <title>The Global Catalogue of Microorganisms (GCM) 10K type strain sequencing project: providing services to taxonomists for standard genome sequencing and annotation.</title>
        <authorList>
            <consortium name="The Broad Institute Genomics Platform"/>
            <consortium name="The Broad Institute Genome Sequencing Center for Infectious Disease"/>
            <person name="Wu L."/>
            <person name="Ma J."/>
        </authorList>
    </citation>
    <scope>NUCLEOTIDE SEQUENCE [LARGE SCALE GENOMIC DNA]</scope>
    <source>
        <strain evidence="3">CECT 7398</strain>
    </source>
</reference>
<dbReference type="InterPro" id="IPR001763">
    <property type="entry name" value="Rhodanese-like_dom"/>
</dbReference>
<dbReference type="Pfam" id="PF00899">
    <property type="entry name" value="ThiF"/>
    <property type="match status" value="1"/>
</dbReference>
<dbReference type="CDD" id="cd00158">
    <property type="entry name" value="RHOD"/>
    <property type="match status" value="1"/>
</dbReference>
<evidence type="ECO:0000313" key="2">
    <source>
        <dbReference type="EMBL" id="MDN3610447.1"/>
    </source>
</evidence>
<dbReference type="InterPro" id="IPR000594">
    <property type="entry name" value="ThiF_NAD_FAD-bd"/>
</dbReference>
<organism evidence="2 3">
    <name type="scientific">Vibrio ostreicida</name>
    <dbReference type="NCBI Taxonomy" id="526588"/>
    <lineage>
        <taxon>Bacteria</taxon>
        <taxon>Pseudomonadati</taxon>
        <taxon>Pseudomonadota</taxon>
        <taxon>Gammaproteobacteria</taxon>
        <taxon>Vibrionales</taxon>
        <taxon>Vibrionaceae</taxon>
        <taxon>Vibrio</taxon>
    </lineage>
</organism>
<dbReference type="Gene3D" id="3.40.250.10">
    <property type="entry name" value="Rhodanese-like domain"/>
    <property type="match status" value="1"/>
</dbReference>
<dbReference type="Gene3D" id="3.40.50.720">
    <property type="entry name" value="NAD(P)-binding Rossmann-like Domain"/>
    <property type="match status" value="1"/>
</dbReference>
<dbReference type="SUPFAM" id="SSF69572">
    <property type="entry name" value="Activating enzymes of the ubiquitin-like proteins"/>
    <property type="match status" value="1"/>
</dbReference>
<dbReference type="PANTHER" id="PTHR10953:SF102">
    <property type="entry name" value="ADENYLYLTRANSFERASE AND SULFURTRANSFERASE MOCS3"/>
    <property type="match status" value="1"/>
</dbReference>
<gene>
    <name evidence="2" type="ORF">QWZ16_12095</name>
</gene>
<feature type="domain" description="Rhodanese" evidence="1">
    <location>
        <begin position="270"/>
        <end position="352"/>
    </location>
</feature>
<dbReference type="InterPro" id="IPR045886">
    <property type="entry name" value="ThiF/MoeB/HesA"/>
</dbReference>
<sequence length="366" mass="40173">MRVGDFQLFVRQISLSGFGMKGQAQLHKASILVVGAGGLGCPVLQSLSAMGVGNLGIIDGDEIEASNLHRQMLYTQERVGEYKANVAAEIVGKLGIKPKVEVWTRFLDEALAQEVFPHYDLIIDATDNFDSKYLIDVVAAQFGLPVCYASVNQYEGQIALFGAGHDWLTYTDAFPSRLPQTFTSSCSDSGVLGVIPAIVGAYQALFAVLYLTGQHDHLKDKIFYLNTAIPILQSVSISKNNNPIPPRVDSSGTLTCSTPSAIEIRQLAKINGNATIIDVREPHERTLRFRKCHHYPLKNPLQWLEKLNNNETYIFVCQSGKRSLGVAQEARVKGLNAYSYFGGMNQALKMEKSKLMEIIADDAADA</sequence>
<dbReference type="PANTHER" id="PTHR10953">
    <property type="entry name" value="UBIQUITIN-ACTIVATING ENZYME E1"/>
    <property type="match status" value="1"/>
</dbReference>
<dbReference type="RefSeq" id="WP_170882088.1">
    <property type="nucleotide sequence ID" value="NZ_JABEYA020000001.1"/>
</dbReference>
<evidence type="ECO:0000259" key="1">
    <source>
        <dbReference type="PROSITE" id="PS50206"/>
    </source>
</evidence>
<keyword evidence="3" id="KW-1185">Reference proteome</keyword>
<comment type="caution">
    <text evidence="2">The sequence shown here is derived from an EMBL/GenBank/DDBJ whole genome shotgun (WGS) entry which is preliminary data.</text>
</comment>
<name>A0ABT8BWG7_9VIBR</name>
<proteinExistence type="predicted"/>
<dbReference type="InterPro" id="IPR036873">
    <property type="entry name" value="Rhodanese-like_dom_sf"/>
</dbReference>
<protein>
    <submittedName>
        <fullName evidence="2">HesA/MoeB/ThiF family protein</fullName>
    </submittedName>
</protein>